<dbReference type="EMBL" id="CADCTC010000294">
    <property type="protein sequence ID" value="CAA9301217.1"/>
    <property type="molecule type" value="Genomic_DNA"/>
</dbReference>
<gene>
    <name evidence="1" type="ORF">AVDCRST_MAG77-5686</name>
</gene>
<dbReference type="AlphaFoldDB" id="A0A6J4KBE9"/>
<evidence type="ECO:0000313" key="1">
    <source>
        <dbReference type="EMBL" id="CAA9301217.1"/>
    </source>
</evidence>
<proteinExistence type="predicted"/>
<accession>A0A6J4KBE9</accession>
<reference evidence="1" key="1">
    <citation type="submission" date="2020-02" db="EMBL/GenBank/DDBJ databases">
        <authorList>
            <person name="Meier V. D."/>
        </authorList>
    </citation>
    <scope>NUCLEOTIDE SEQUENCE</scope>
    <source>
        <strain evidence="1">AVDCRST_MAG77</strain>
    </source>
</reference>
<protein>
    <submittedName>
        <fullName evidence="1">Uncharacterized protein</fullName>
    </submittedName>
</protein>
<organism evidence="1">
    <name type="scientific">uncultured Chloroflexota bacterium</name>
    <dbReference type="NCBI Taxonomy" id="166587"/>
    <lineage>
        <taxon>Bacteria</taxon>
        <taxon>Bacillati</taxon>
        <taxon>Chloroflexota</taxon>
        <taxon>environmental samples</taxon>
    </lineage>
</organism>
<name>A0A6J4KBE9_9CHLR</name>
<sequence length="69" mass="7397">MLLATRVWAGGGYLSPRGLGDGAYQQFRQSLCEEGAHLAGQRPVGNALSEQFNRHVATAYADVCARMTA</sequence>